<protein>
    <submittedName>
        <fullName evidence="9">Aldo/keto reductase</fullName>
    </submittedName>
</protein>
<evidence type="ECO:0000256" key="4">
    <source>
        <dbReference type="PIRSR" id="PIRSR000097-1"/>
    </source>
</evidence>
<evidence type="ECO:0000256" key="2">
    <source>
        <dbReference type="ARBA" id="ARBA00022857"/>
    </source>
</evidence>
<dbReference type="InterPro" id="IPR036812">
    <property type="entry name" value="NAD(P)_OxRdtase_dom_sf"/>
</dbReference>
<keyword evidence="3" id="KW-0560">Oxidoreductase</keyword>
<evidence type="ECO:0000313" key="9">
    <source>
        <dbReference type="EMBL" id="QDP96606.1"/>
    </source>
</evidence>
<feature type="active site" description="Proton donor" evidence="4">
    <location>
        <position position="49"/>
    </location>
</feature>
<dbReference type="Proteomes" id="UP000319263">
    <property type="component" value="Chromosome"/>
</dbReference>
<feature type="domain" description="NADP-dependent oxidoreductase" evidence="8">
    <location>
        <begin position="22"/>
        <end position="274"/>
    </location>
</feature>
<dbReference type="PROSITE" id="PS00062">
    <property type="entry name" value="ALDOKETO_REDUCTASE_2"/>
    <property type="match status" value="1"/>
</dbReference>
<dbReference type="OrthoDB" id="9804790at2"/>
<dbReference type="InterPro" id="IPR023210">
    <property type="entry name" value="NADP_OxRdtase_dom"/>
</dbReference>
<evidence type="ECO:0000256" key="1">
    <source>
        <dbReference type="ARBA" id="ARBA00007905"/>
    </source>
</evidence>
<comment type="similarity">
    <text evidence="1">Belongs to the aldo/keto reductase family.</text>
</comment>
<gene>
    <name evidence="9" type="ORF">FOE78_12415</name>
</gene>
<dbReference type="PANTHER" id="PTHR43827">
    <property type="entry name" value="2,5-DIKETO-D-GLUCONIC ACID REDUCTASE"/>
    <property type="match status" value="1"/>
</dbReference>
<dbReference type="AlphaFoldDB" id="A0A516PZJ4"/>
<dbReference type="Gene3D" id="3.20.20.100">
    <property type="entry name" value="NADP-dependent oxidoreductase domain"/>
    <property type="match status" value="1"/>
</dbReference>
<dbReference type="PANTHER" id="PTHR43827:SF3">
    <property type="entry name" value="NADP-DEPENDENT OXIDOREDUCTASE DOMAIN-CONTAINING PROTEIN"/>
    <property type="match status" value="1"/>
</dbReference>
<evidence type="ECO:0000259" key="8">
    <source>
        <dbReference type="Pfam" id="PF00248"/>
    </source>
</evidence>
<evidence type="ECO:0000256" key="5">
    <source>
        <dbReference type="PIRSR" id="PIRSR000097-2"/>
    </source>
</evidence>
<dbReference type="KEGG" id="mik:FOE78_12415"/>
<keyword evidence="10" id="KW-1185">Reference proteome</keyword>
<evidence type="ECO:0000313" key="10">
    <source>
        <dbReference type="Proteomes" id="UP000319263"/>
    </source>
</evidence>
<organism evidence="9 10">
    <name type="scientific">Microlunatus elymi</name>
    <dbReference type="NCBI Taxonomy" id="2596828"/>
    <lineage>
        <taxon>Bacteria</taxon>
        <taxon>Bacillati</taxon>
        <taxon>Actinomycetota</taxon>
        <taxon>Actinomycetes</taxon>
        <taxon>Propionibacteriales</taxon>
        <taxon>Propionibacteriaceae</taxon>
        <taxon>Microlunatus</taxon>
    </lineage>
</organism>
<feature type="region of interest" description="Disordered" evidence="7">
    <location>
        <begin position="275"/>
        <end position="299"/>
    </location>
</feature>
<keyword evidence="2" id="KW-0521">NADP</keyword>
<dbReference type="PROSITE" id="PS00798">
    <property type="entry name" value="ALDOKETO_REDUCTASE_1"/>
    <property type="match status" value="1"/>
</dbReference>
<dbReference type="PRINTS" id="PR00069">
    <property type="entry name" value="ALDKETRDTASE"/>
</dbReference>
<dbReference type="Pfam" id="PF00248">
    <property type="entry name" value="Aldo_ket_red"/>
    <property type="match status" value="1"/>
</dbReference>
<dbReference type="GO" id="GO:0016616">
    <property type="term" value="F:oxidoreductase activity, acting on the CH-OH group of donors, NAD or NADP as acceptor"/>
    <property type="evidence" value="ECO:0007669"/>
    <property type="project" value="UniProtKB-ARBA"/>
</dbReference>
<evidence type="ECO:0000256" key="7">
    <source>
        <dbReference type="SAM" id="MobiDB-lite"/>
    </source>
</evidence>
<name>A0A516PZJ4_9ACTN</name>
<dbReference type="PIRSF" id="PIRSF000097">
    <property type="entry name" value="AKR"/>
    <property type="match status" value="1"/>
</dbReference>
<dbReference type="RefSeq" id="WP_143986569.1">
    <property type="nucleotide sequence ID" value="NZ_CP041692.1"/>
</dbReference>
<evidence type="ECO:0000256" key="3">
    <source>
        <dbReference type="ARBA" id="ARBA00023002"/>
    </source>
</evidence>
<reference evidence="9 10" key="1">
    <citation type="submission" date="2019-07" db="EMBL/GenBank/DDBJ databases">
        <title>Microlunatus dokdonensis sp. nov. isolated from the rhizospheric soil of the wild plant Elymus tsukushiensis.</title>
        <authorList>
            <person name="Ghim S.-Y."/>
            <person name="Hwang Y.-J."/>
            <person name="Son J.-S."/>
            <person name="Shin J.-H."/>
        </authorList>
    </citation>
    <scope>NUCLEOTIDE SEQUENCE [LARGE SCALE GENOMIC DNA]</scope>
    <source>
        <strain evidence="9 10">KUDC0627</strain>
    </source>
</reference>
<feature type="site" description="Lowers pKa of active site Tyr" evidence="6">
    <location>
        <position position="74"/>
    </location>
</feature>
<accession>A0A516PZJ4</accession>
<evidence type="ECO:0000256" key="6">
    <source>
        <dbReference type="PIRSR" id="PIRSR000097-3"/>
    </source>
</evidence>
<feature type="binding site" evidence="5">
    <location>
        <position position="107"/>
    </location>
    <ligand>
        <name>substrate</name>
    </ligand>
</feature>
<dbReference type="InterPro" id="IPR020471">
    <property type="entry name" value="AKR"/>
</dbReference>
<dbReference type="SUPFAM" id="SSF51430">
    <property type="entry name" value="NAD(P)-linked oxidoreductase"/>
    <property type="match status" value="1"/>
</dbReference>
<dbReference type="EMBL" id="CP041692">
    <property type="protein sequence ID" value="QDP96606.1"/>
    <property type="molecule type" value="Genomic_DNA"/>
</dbReference>
<dbReference type="FunFam" id="3.20.20.100:FF:000015">
    <property type="entry name" value="Oxidoreductase, aldo/keto reductase family"/>
    <property type="match status" value="1"/>
</dbReference>
<dbReference type="PROSITE" id="PS00063">
    <property type="entry name" value="ALDOKETO_REDUCTASE_3"/>
    <property type="match status" value="1"/>
</dbReference>
<dbReference type="InterPro" id="IPR018170">
    <property type="entry name" value="Aldo/ket_reductase_CS"/>
</dbReference>
<proteinExistence type="inferred from homology"/>
<sequence length="299" mass="32400">MSENITLNNGVEMPALGFGVFQTPPEETEAAVAEALTVGYRLIDTAAAYGNERGVGAAIRASGLDRSEVFIETKLWISDYGYDEALHAFDKSAGKLGVDQIDLLLLHQPLTSDFDRTIGAYTALEKLLADGKVRAIGVSNFMPEVLARLSETGVVPAVNQVEVHPYFSQPAVQKADAEHGILTQAWSPIGGITFYRDGQKSTLENEVIGEIANRHSKTPAQVMLRWHLQQGRSAIPKSVKPERIAENFDVFDPSTSSGQRFELTADELAAIDALDTGVRSGPEPDSITLESYGRDIPEA</sequence>